<dbReference type="EMBL" id="JAFVMG010000005">
    <property type="protein sequence ID" value="MBO1328252.1"/>
    <property type="molecule type" value="Genomic_DNA"/>
</dbReference>
<evidence type="ECO:0000313" key="3">
    <source>
        <dbReference type="Proteomes" id="UP000664399"/>
    </source>
</evidence>
<feature type="chain" id="PRO_5046897458" description="DUF3828 domain-containing protein" evidence="1">
    <location>
        <begin position="24"/>
        <end position="169"/>
    </location>
</feature>
<accession>A0ABS3LLL1</accession>
<feature type="signal peptide" evidence="1">
    <location>
        <begin position="1"/>
        <end position="23"/>
    </location>
</feature>
<dbReference type="Proteomes" id="UP000664399">
    <property type="component" value="Unassembled WGS sequence"/>
</dbReference>
<keyword evidence="3" id="KW-1185">Reference proteome</keyword>
<dbReference type="Gene3D" id="3.10.450.50">
    <property type="match status" value="1"/>
</dbReference>
<evidence type="ECO:0000313" key="2">
    <source>
        <dbReference type="EMBL" id="MBO1328252.1"/>
    </source>
</evidence>
<keyword evidence="1" id="KW-0732">Signal</keyword>
<protein>
    <recommendedName>
        <fullName evidence="4">DUF3828 domain-containing protein</fullName>
    </recommendedName>
</protein>
<proteinExistence type="predicted"/>
<dbReference type="RefSeq" id="WP_207854084.1">
    <property type="nucleotide sequence ID" value="NZ_JAFVMG010000005.1"/>
</dbReference>
<evidence type="ECO:0008006" key="4">
    <source>
        <dbReference type="Google" id="ProtNLM"/>
    </source>
</evidence>
<gene>
    <name evidence="2" type="ORF">J2D75_07155</name>
</gene>
<sequence>MARRMFLWLAIVLVPCGGFPCGASRPVLAQAAAAAQGEPEQQTALFYQWYASAAAHTARLCAAGAQSTMLNDPAMRRFVSPALLASFQGVGPAGCSQKNMALSAYFLHAKADDVVGQVPFEVTTIVQTANRALVQVRVGGAALCVRLRHEREGWRLFEVEPQAVAACGE</sequence>
<comment type="caution">
    <text evidence="2">The sequence shown here is derived from an EMBL/GenBank/DDBJ whole genome shotgun (WGS) entry which is preliminary data.</text>
</comment>
<reference evidence="2 3" key="1">
    <citation type="submission" date="2021-03" db="EMBL/GenBank/DDBJ databases">
        <title>The complete genome sequence of Acetobacter suratthaniensis TBRC 1719.</title>
        <authorList>
            <person name="Charoenyingcharoen P."/>
            <person name="Yukphan P."/>
        </authorList>
    </citation>
    <scope>NUCLEOTIDE SEQUENCE [LARGE SCALE GENOMIC DNA]</scope>
    <source>
        <strain evidence="2 3">TBRC 1719</strain>
    </source>
</reference>
<organism evidence="2 3">
    <name type="scientific">Acetobacter suratthaniensis</name>
    <dbReference type="NCBI Taxonomy" id="1502841"/>
    <lineage>
        <taxon>Bacteria</taxon>
        <taxon>Pseudomonadati</taxon>
        <taxon>Pseudomonadota</taxon>
        <taxon>Alphaproteobacteria</taxon>
        <taxon>Acetobacterales</taxon>
        <taxon>Acetobacteraceae</taxon>
        <taxon>Acetobacter</taxon>
    </lineage>
</organism>
<name>A0ABS3LLL1_9PROT</name>
<evidence type="ECO:0000256" key="1">
    <source>
        <dbReference type="SAM" id="SignalP"/>
    </source>
</evidence>